<dbReference type="InParanoid" id="K1PQG9"/>
<sequence length="85" mass="9708">MTWMTLGCVDFIRTVTQYINVCIPYRRPQVTFTKDGLEISASLLEIGNQAPVISIATLGMERRLVWKKGRYSILIGEGCKEKKRD</sequence>
<accession>K1PQG9</accession>
<protein>
    <submittedName>
        <fullName evidence="1">Uncharacterized protein</fullName>
    </submittedName>
</protein>
<evidence type="ECO:0000313" key="1">
    <source>
        <dbReference type="EMBL" id="EKC21069.1"/>
    </source>
</evidence>
<name>K1PQG9_MAGGI</name>
<organism evidence="1">
    <name type="scientific">Magallana gigas</name>
    <name type="common">Pacific oyster</name>
    <name type="synonym">Crassostrea gigas</name>
    <dbReference type="NCBI Taxonomy" id="29159"/>
    <lineage>
        <taxon>Eukaryota</taxon>
        <taxon>Metazoa</taxon>
        <taxon>Spiralia</taxon>
        <taxon>Lophotrochozoa</taxon>
        <taxon>Mollusca</taxon>
        <taxon>Bivalvia</taxon>
        <taxon>Autobranchia</taxon>
        <taxon>Pteriomorphia</taxon>
        <taxon>Ostreida</taxon>
        <taxon>Ostreoidea</taxon>
        <taxon>Ostreidae</taxon>
        <taxon>Magallana</taxon>
    </lineage>
</organism>
<proteinExistence type="predicted"/>
<dbReference type="HOGENOM" id="CLU_2514855_0_0_1"/>
<gene>
    <name evidence="1" type="ORF">CGI_10004636</name>
</gene>
<reference evidence="1" key="1">
    <citation type="journal article" date="2012" name="Nature">
        <title>The oyster genome reveals stress adaptation and complexity of shell formation.</title>
        <authorList>
            <person name="Zhang G."/>
            <person name="Fang X."/>
            <person name="Guo X."/>
            <person name="Li L."/>
            <person name="Luo R."/>
            <person name="Xu F."/>
            <person name="Yang P."/>
            <person name="Zhang L."/>
            <person name="Wang X."/>
            <person name="Qi H."/>
            <person name="Xiong Z."/>
            <person name="Que H."/>
            <person name="Xie Y."/>
            <person name="Holland P.W."/>
            <person name="Paps J."/>
            <person name="Zhu Y."/>
            <person name="Wu F."/>
            <person name="Chen Y."/>
            <person name="Wang J."/>
            <person name="Peng C."/>
            <person name="Meng J."/>
            <person name="Yang L."/>
            <person name="Liu J."/>
            <person name="Wen B."/>
            <person name="Zhang N."/>
            <person name="Huang Z."/>
            <person name="Zhu Q."/>
            <person name="Feng Y."/>
            <person name="Mount A."/>
            <person name="Hedgecock D."/>
            <person name="Xu Z."/>
            <person name="Liu Y."/>
            <person name="Domazet-Loso T."/>
            <person name="Du Y."/>
            <person name="Sun X."/>
            <person name="Zhang S."/>
            <person name="Liu B."/>
            <person name="Cheng P."/>
            <person name="Jiang X."/>
            <person name="Li J."/>
            <person name="Fan D."/>
            <person name="Wang W."/>
            <person name="Fu W."/>
            <person name="Wang T."/>
            <person name="Wang B."/>
            <person name="Zhang J."/>
            <person name="Peng Z."/>
            <person name="Li Y."/>
            <person name="Li N."/>
            <person name="Wang J."/>
            <person name="Chen M."/>
            <person name="He Y."/>
            <person name="Tan F."/>
            <person name="Song X."/>
            <person name="Zheng Q."/>
            <person name="Huang R."/>
            <person name="Yang H."/>
            <person name="Du X."/>
            <person name="Chen L."/>
            <person name="Yang M."/>
            <person name="Gaffney P.M."/>
            <person name="Wang S."/>
            <person name="Luo L."/>
            <person name="She Z."/>
            <person name="Ming Y."/>
            <person name="Huang W."/>
            <person name="Zhang S."/>
            <person name="Huang B."/>
            <person name="Zhang Y."/>
            <person name="Qu T."/>
            <person name="Ni P."/>
            <person name="Miao G."/>
            <person name="Wang J."/>
            <person name="Wang Q."/>
            <person name="Steinberg C.E."/>
            <person name="Wang H."/>
            <person name="Li N."/>
            <person name="Qian L."/>
            <person name="Zhang G."/>
            <person name="Li Y."/>
            <person name="Yang H."/>
            <person name="Liu X."/>
            <person name="Wang J."/>
            <person name="Yin Y."/>
            <person name="Wang J."/>
        </authorList>
    </citation>
    <scope>NUCLEOTIDE SEQUENCE [LARGE SCALE GENOMIC DNA]</scope>
    <source>
        <strain evidence="1">05x7-T-G4-1.051#20</strain>
    </source>
</reference>
<dbReference type="AlphaFoldDB" id="K1PQG9"/>
<dbReference type="EMBL" id="JH815936">
    <property type="protein sequence ID" value="EKC21069.1"/>
    <property type="molecule type" value="Genomic_DNA"/>
</dbReference>